<dbReference type="Pfam" id="PF01548">
    <property type="entry name" value="DEDD_Tnp_IS110"/>
    <property type="match status" value="1"/>
</dbReference>
<dbReference type="PANTHER" id="PTHR33055:SF3">
    <property type="entry name" value="PUTATIVE TRANSPOSASE FOR IS117-RELATED"/>
    <property type="match status" value="1"/>
</dbReference>
<feature type="domain" description="Transposase IS110-like N-terminal" evidence="1">
    <location>
        <begin position="6"/>
        <end position="112"/>
    </location>
</feature>
<keyword evidence="3" id="KW-1185">Reference proteome</keyword>
<dbReference type="InterPro" id="IPR047650">
    <property type="entry name" value="Transpos_IS110"/>
</dbReference>
<organism evidence="2 3">
    <name type="scientific">Nitrospira defluvii</name>
    <dbReference type="NCBI Taxonomy" id="330214"/>
    <lineage>
        <taxon>Bacteria</taxon>
        <taxon>Pseudomonadati</taxon>
        <taxon>Nitrospirota</taxon>
        <taxon>Nitrospiria</taxon>
        <taxon>Nitrospirales</taxon>
        <taxon>Nitrospiraceae</taxon>
        <taxon>Nitrospira</taxon>
    </lineage>
</organism>
<reference evidence="2 3" key="1">
    <citation type="submission" date="2021-02" db="EMBL/GenBank/DDBJ databases">
        <authorList>
            <person name="Han P."/>
        </authorList>
    </citation>
    <scope>NUCLEOTIDE SEQUENCE [LARGE SCALE GENOMIC DNA]</scope>
    <source>
        <strain evidence="2">Candidatus Nitrospira sp. ZN2</strain>
    </source>
</reference>
<sequence length="127" mass="14093">MSLTTLGIDIAKNVFHVHGRDAAGRPVFQKRFLRAALVKFMANLSRCPVGMEVCGGANYWSRTFQALSHEVRLISPQFVKPYVKSNKNDFNDAEAICEVVLRPTMRFVPPIPSHSKICKICIGSGDA</sequence>
<gene>
    <name evidence="2" type="ORF">NSPZN2_50305</name>
</gene>
<proteinExistence type="predicted"/>
<evidence type="ECO:0000259" key="1">
    <source>
        <dbReference type="Pfam" id="PF01548"/>
    </source>
</evidence>
<dbReference type="Proteomes" id="UP000675880">
    <property type="component" value="Unassembled WGS sequence"/>
</dbReference>
<dbReference type="EMBL" id="CAJNBJ010000018">
    <property type="protein sequence ID" value="CAE6790116.1"/>
    <property type="molecule type" value="Genomic_DNA"/>
</dbReference>
<evidence type="ECO:0000313" key="3">
    <source>
        <dbReference type="Proteomes" id="UP000675880"/>
    </source>
</evidence>
<dbReference type="InterPro" id="IPR002525">
    <property type="entry name" value="Transp_IS110-like_N"/>
</dbReference>
<evidence type="ECO:0000313" key="2">
    <source>
        <dbReference type="EMBL" id="CAE6790116.1"/>
    </source>
</evidence>
<protein>
    <recommendedName>
        <fullName evidence="1">Transposase IS110-like N-terminal domain-containing protein</fullName>
    </recommendedName>
</protein>
<dbReference type="PANTHER" id="PTHR33055">
    <property type="entry name" value="TRANSPOSASE FOR INSERTION SEQUENCE ELEMENT IS1111A"/>
    <property type="match status" value="1"/>
</dbReference>
<dbReference type="RefSeq" id="WP_213043865.1">
    <property type="nucleotide sequence ID" value="NZ_CAJNBJ010000018.1"/>
</dbReference>
<name>A0ABM8S5Q7_9BACT</name>
<accession>A0ABM8S5Q7</accession>
<comment type="caution">
    <text evidence="2">The sequence shown here is derived from an EMBL/GenBank/DDBJ whole genome shotgun (WGS) entry which is preliminary data.</text>
</comment>